<dbReference type="RefSeq" id="WP_069355716.1">
    <property type="nucleotide sequence ID" value="NZ_CP015250.1"/>
</dbReference>
<dbReference type="Proteomes" id="UP000192743">
    <property type="component" value="Chromosome"/>
</dbReference>
<reference evidence="3 4" key="1">
    <citation type="submission" date="2016-02" db="EMBL/GenBank/DDBJ databases">
        <title>Comparative analysis of three nematocidal Bacillus thuringiensis strains.</title>
        <authorList>
            <person name="Hollensteiner J."/>
            <person name="Kloesener M."/>
            <person name="Bunk B."/>
            <person name="Sproeer C."/>
            <person name="Rosenstiel P."/>
            <person name="Schulte-Iserlohe R."/>
            <person name="Schulenburg H."/>
            <person name="Liesegang H."/>
        </authorList>
    </citation>
    <scope>NUCLEOTIDE SEQUENCE [LARGE SCALE GENOMIC DNA]</scope>
    <source>
        <strain evidence="3 4">Bt18247</strain>
    </source>
</reference>
<evidence type="ECO:0000259" key="2">
    <source>
        <dbReference type="Pfam" id="PF08240"/>
    </source>
</evidence>
<dbReference type="PANTHER" id="PTHR44154:SF1">
    <property type="entry name" value="QUINONE OXIDOREDUCTASE"/>
    <property type="match status" value="1"/>
</dbReference>
<keyword evidence="1" id="KW-0521">NADP</keyword>
<dbReference type="AlphaFoldDB" id="A0A9W3STU3"/>
<dbReference type="InterPro" id="IPR013154">
    <property type="entry name" value="ADH-like_N"/>
</dbReference>
<dbReference type="InterPro" id="IPR011032">
    <property type="entry name" value="GroES-like_sf"/>
</dbReference>
<gene>
    <name evidence="3" type="ORF">BTI247_29990</name>
</gene>
<evidence type="ECO:0000313" key="4">
    <source>
        <dbReference type="Proteomes" id="UP000192743"/>
    </source>
</evidence>
<dbReference type="Pfam" id="PF08240">
    <property type="entry name" value="ADH_N"/>
    <property type="match status" value="1"/>
</dbReference>
<sequence length="120" mass="13848">MKAIVIDRYGSVEELKERQVLKPVVKNNEVLIRIHATSVNPVDWKIRKGDLQEQLRFSFPITLGLDVAGVIEEVGEDVECFNIGDKVFTKRGLCSNGTKTAITYQPPLYNLFFFYFYQWT</sequence>
<dbReference type="PANTHER" id="PTHR44154">
    <property type="entry name" value="QUINONE OXIDOREDUCTASE"/>
    <property type="match status" value="1"/>
</dbReference>
<organism evidence="3 4">
    <name type="scientific">Bacillus thuringiensis Bt18247</name>
    <dbReference type="NCBI Taxonomy" id="1423143"/>
    <lineage>
        <taxon>Bacteria</taxon>
        <taxon>Bacillati</taxon>
        <taxon>Bacillota</taxon>
        <taxon>Bacilli</taxon>
        <taxon>Bacillales</taxon>
        <taxon>Bacillaceae</taxon>
        <taxon>Bacillus</taxon>
        <taxon>Bacillus cereus group</taxon>
    </lineage>
</organism>
<accession>A0A9W3STU3</accession>
<dbReference type="InterPro" id="IPR051603">
    <property type="entry name" value="Zinc-ADH_QOR/CCCR"/>
</dbReference>
<proteinExistence type="predicted"/>
<protein>
    <submittedName>
        <fullName evidence="3">Zinc-type alcohol dehydrogenase-like protein</fullName>
    </submittedName>
</protein>
<dbReference type="EMBL" id="CP015250">
    <property type="protein sequence ID" value="AOM11387.1"/>
    <property type="molecule type" value="Genomic_DNA"/>
</dbReference>
<feature type="domain" description="Alcohol dehydrogenase-like N-terminal" evidence="2">
    <location>
        <begin position="27"/>
        <end position="95"/>
    </location>
</feature>
<evidence type="ECO:0000256" key="1">
    <source>
        <dbReference type="ARBA" id="ARBA00022857"/>
    </source>
</evidence>
<dbReference type="Gene3D" id="3.90.180.10">
    <property type="entry name" value="Medium-chain alcohol dehydrogenases, catalytic domain"/>
    <property type="match status" value="1"/>
</dbReference>
<evidence type="ECO:0000313" key="3">
    <source>
        <dbReference type="EMBL" id="AOM11387.1"/>
    </source>
</evidence>
<name>A0A9W3STU3_BACTU</name>
<dbReference type="SUPFAM" id="SSF50129">
    <property type="entry name" value="GroES-like"/>
    <property type="match status" value="1"/>
</dbReference>